<dbReference type="InterPro" id="IPR006008">
    <property type="entry name" value="YciB"/>
</dbReference>
<dbReference type="Proteomes" id="UP000077037">
    <property type="component" value="Unassembled WGS sequence"/>
</dbReference>
<evidence type="ECO:0000256" key="4">
    <source>
        <dbReference type="ARBA" id="ARBA00023136"/>
    </source>
</evidence>
<feature type="transmembrane region" description="Helical" evidence="5">
    <location>
        <begin position="81"/>
        <end position="101"/>
    </location>
</feature>
<proteinExistence type="inferred from homology"/>
<evidence type="ECO:0000256" key="5">
    <source>
        <dbReference type="HAMAP-Rule" id="MF_00189"/>
    </source>
</evidence>
<dbReference type="EMBL" id="FKBS01000014">
    <property type="protein sequence ID" value="SAI35470.1"/>
    <property type="molecule type" value="Genomic_DNA"/>
</dbReference>
<dbReference type="GO" id="GO:0005886">
    <property type="term" value="C:plasma membrane"/>
    <property type="evidence" value="ECO:0007669"/>
    <property type="project" value="UniProtKB-SubCell"/>
</dbReference>
<reference evidence="6 7" key="1">
    <citation type="submission" date="2016-03" db="EMBL/GenBank/DDBJ databases">
        <authorList>
            <consortium name="Pathogen Informatics"/>
        </authorList>
    </citation>
    <scope>NUCLEOTIDE SEQUENCE [LARGE SCALE GENOMIC DNA]</scope>
    <source>
        <strain evidence="6 7">NCTC13364</strain>
    </source>
</reference>
<feature type="transmembrane region" description="Helical" evidence="5">
    <location>
        <begin position="122"/>
        <end position="140"/>
    </location>
</feature>
<evidence type="ECO:0000313" key="6">
    <source>
        <dbReference type="EMBL" id="SAI35470.1"/>
    </source>
</evidence>
<feature type="transmembrane region" description="Helical" evidence="5">
    <location>
        <begin position="53"/>
        <end position="69"/>
    </location>
</feature>
<name>A0A157PQ90_9BORD</name>
<comment type="subcellular location">
    <subcellularLocation>
        <location evidence="5">Cell inner membrane</location>
        <topology evidence="5">Multi-pass membrane protein</topology>
    </subcellularLocation>
</comment>
<protein>
    <recommendedName>
        <fullName evidence="5">Inner membrane-spanning protein YciB</fullName>
    </recommendedName>
</protein>
<dbReference type="HAMAP" id="MF_00189">
    <property type="entry name" value="YciB"/>
    <property type="match status" value="1"/>
</dbReference>
<feature type="transmembrane region" description="Helical" evidence="5">
    <location>
        <begin position="152"/>
        <end position="172"/>
    </location>
</feature>
<evidence type="ECO:0000256" key="3">
    <source>
        <dbReference type="ARBA" id="ARBA00022989"/>
    </source>
</evidence>
<evidence type="ECO:0000313" key="7">
    <source>
        <dbReference type="Proteomes" id="UP000077037"/>
    </source>
</evidence>
<keyword evidence="5" id="KW-0997">Cell inner membrane</keyword>
<dbReference type="OrthoDB" id="9788219at2"/>
<dbReference type="NCBIfam" id="TIGR00997">
    <property type="entry name" value="ispZ"/>
    <property type="match status" value="1"/>
</dbReference>
<sequence length="189" mass="21392">MKKFLFDLFPLILFFAAYKFADLYVATGVAMAASLAQVAWLRLRGKAIEPTHWIGLAVIMVFGGATLWLHSDVFIKWKPTVLYWLFAAVLLGARLLMGRNLMRSLMGRQIDLPDAIWDRLNITWILFFLACGVLNLYVAFSGQFTEAQWVSFKAFGQTGLMIVFVIAQSIWLGRHIRPAEAADDDKAKD</sequence>
<feature type="transmembrane region" description="Helical" evidence="5">
    <location>
        <begin position="20"/>
        <end position="41"/>
    </location>
</feature>
<dbReference type="NCBIfam" id="NF001325">
    <property type="entry name" value="PRK00259.1-3"/>
    <property type="match status" value="1"/>
</dbReference>
<evidence type="ECO:0000256" key="1">
    <source>
        <dbReference type="ARBA" id="ARBA00022475"/>
    </source>
</evidence>
<comment type="similarity">
    <text evidence="5">Belongs to the YciB family.</text>
</comment>
<keyword evidence="2 5" id="KW-0812">Transmembrane</keyword>
<dbReference type="AlphaFoldDB" id="A0A157PQ90"/>
<keyword evidence="3 5" id="KW-1133">Transmembrane helix</keyword>
<gene>
    <name evidence="5 6" type="primary">yciB</name>
    <name evidence="6" type="ORF">SAMEA1982600_02911</name>
</gene>
<organism evidence="6 7">
    <name type="scientific">Bordetella ansorpii</name>
    <dbReference type="NCBI Taxonomy" id="288768"/>
    <lineage>
        <taxon>Bacteria</taxon>
        <taxon>Pseudomonadati</taxon>
        <taxon>Pseudomonadota</taxon>
        <taxon>Betaproteobacteria</taxon>
        <taxon>Burkholderiales</taxon>
        <taxon>Alcaligenaceae</taxon>
        <taxon>Bordetella</taxon>
    </lineage>
</organism>
<keyword evidence="4 5" id="KW-0472">Membrane</keyword>
<dbReference type="PANTHER" id="PTHR36917:SF1">
    <property type="entry name" value="INNER MEMBRANE-SPANNING PROTEIN YCIB"/>
    <property type="match status" value="1"/>
</dbReference>
<comment type="function">
    <text evidence="5">Plays a role in cell envelope biogenesis, maintenance of cell envelope integrity and membrane homeostasis.</text>
</comment>
<keyword evidence="1 5" id="KW-1003">Cell membrane</keyword>
<dbReference type="RefSeq" id="WP_066413520.1">
    <property type="nucleotide sequence ID" value="NZ_FKBS01000014.1"/>
</dbReference>
<evidence type="ECO:0000256" key="2">
    <source>
        <dbReference type="ARBA" id="ARBA00022692"/>
    </source>
</evidence>
<dbReference type="Pfam" id="PF04279">
    <property type="entry name" value="IspA"/>
    <property type="match status" value="1"/>
</dbReference>
<dbReference type="PANTHER" id="PTHR36917">
    <property type="entry name" value="INTRACELLULAR SEPTATION PROTEIN A-RELATED"/>
    <property type="match status" value="1"/>
</dbReference>
<accession>A0A157PQ90</accession>